<keyword evidence="2" id="KW-0964">Secreted</keyword>
<name>A0ABT9T8B2_9GAMM</name>
<proteinExistence type="predicted"/>
<reference evidence="4 5" key="1">
    <citation type="submission" date="2023-07" db="EMBL/GenBank/DDBJ databases">
        <title>Sorghum-associated microbial communities from plants grown in Nebraska, USA.</title>
        <authorList>
            <person name="Schachtman D."/>
        </authorList>
    </citation>
    <scope>NUCLEOTIDE SEQUENCE [LARGE SCALE GENOMIC DNA]</scope>
    <source>
        <strain evidence="4 5">CC49</strain>
    </source>
</reference>
<sequence>MLLNKKIVLTSVILLSCFCAATSAGQSDLAKKNIQLTRDKSTGKAEVVATFWHAMPTGVTVTETGRIFVSFPRWGDDVPFTVAEINRGAVVPYPNSVINIADINNPGKSFLSVQSVVADGRGKLWVLDTASPGFSKPIAGGAKLVAIDLNTNKVVKTIVLSENVVLPATYVNDVRIDYRAGKSGIAYITDSSLSGTGGIIVVDLYSGSAVRRLTGDLTTSPEKGFVPVVEGETLLQRHADGSTTPFSVASDGIALSSDGKTLYYSPLSGRHLYSVDTAKLRDPDISEKELSVSVRDLGEKGASDGLESDAAGNIYAGDYERNSVRKMDKNGVWSTIVHGPDILWPDTLSVGHDGYLYFIVNQLHRQPVFHMNKDMRQKPYALMRVKIDEKPIITR</sequence>
<dbReference type="Proteomes" id="UP001244623">
    <property type="component" value="Unassembled WGS sequence"/>
</dbReference>
<dbReference type="EMBL" id="JAUSSJ010000002">
    <property type="protein sequence ID" value="MDQ0019710.1"/>
    <property type="molecule type" value="Genomic_DNA"/>
</dbReference>
<keyword evidence="5" id="KW-1185">Reference proteome</keyword>
<dbReference type="PANTHER" id="PTHR10009:SF18">
    <property type="entry name" value="PROTEIN YELLOW-LIKE PROTEIN"/>
    <property type="match status" value="1"/>
</dbReference>
<comment type="caution">
    <text evidence="4">The sequence shown here is derived from an EMBL/GenBank/DDBJ whole genome shotgun (WGS) entry which is preliminary data.</text>
</comment>
<dbReference type="Pfam" id="PF03022">
    <property type="entry name" value="MRJP"/>
    <property type="match status" value="1"/>
</dbReference>
<evidence type="ECO:0000313" key="5">
    <source>
        <dbReference type="Proteomes" id="UP001244623"/>
    </source>
</evidence>
<comment type="subcellular location">
    <subcellularLocation>
        <location evidence="1">Secreted</location>
    </subcellularLocation>
</comment>
<dbReference type="PROSITE" id="PS51257">
    <property type="entry name" value="PROKAR_LIPOPROTEIN"/>
    <property type="match status" value="1"/>
</dbReference>
<feature type="signal peptide" evidence="3">
    <location>
        <begin position="1"/>
        <end position="24"/>
    </location>
</feature>
<organism evidence="4 5">
    <name type="scientific">[Curtobacterium] plantarum</name>
    <dbReference type="NCBI Taxonomy" id="221276"/>
    <lineage>
        <taxon>Bacteria</taxon>
        <taxon>Pseudomonadati</taxon>
        <taxon>Pseudomonadota</taxon>
        <taxon>Gammaproteobacteria</taxon>
        <taxon>Enterobacterales</taxon>
        <taxon>Erwiniaceae</taxon>
        <taxon>Pantoea</taxon>
    </lineage>
</organism>
<dbReference type="PANTHER" id="PTHR10009">
    <property type="entry name" value="PROTEIN YELLOW-RELATED"/>
    <property type="match status" value="1"/>
</dbReference>
<feature type="chain" id="PRO_5045959722" evidence="3">
    <location>
        <begin position="25"/>
        <end position="395"/>
    </location>
</feature>
<evidence type="ECO:0000313" key="4">
    <source>
        <dbReference type="EMBL" id="MDQ0019710.1"/>
    </source>
</evidence>
<dbReference type="Gene3D" id="2.120.10.30">
    <property type="entry name" value="TolB, C-terminal domain"/>
    <property type="match status" value="1"/>
</dbReference>
<dbReference type="RefSeq" id="WP_231905501.1">
    <property type="nucleotide sequence ID" value="NZ_JAUSSJ010000002.1"/>
</dbReference>
<accession>A0ABT9T8B2</accession>
<gene>
    <name evidence="4" type="ORF">J2X94_001864</name>
</gene>
<dbReference type="InterPro" id="IPR011042">
    <property type="entry name" value="6-blade_b-propeller_TolB-like"/>
</dbReference>
<evidence type="ECO:0000256" key="1">
    <source>
        <dbReference type="ARBA" id="ARBA00004613"/>
    </source>
</evidence>
<dbReference type="SUPFAM" id="SSF63829">
    <property type="entry name" value="Calcium-dependent phosphotriesterase"/>
    <property type="match status" value="1"/>
</dbReference>
<evidence type="ECO:0000256" key="2">
    <source>
        <dbReference type="ARBA" id="ARBA00022525"/>
    </source>
</evidence>
<evidence type="ECO:0000256" key="3">
    <source>
        <dbReference type="SAM" id="SignalP"/>
    </source>
</evidence>
<protein>
    <submittedName>
        <fullName evidence="4">Sugar lactone lactonase YvrE</fullName>
    </submittedName>
</protein>
<keyword evidence="3" id="KW-0732">Signal</keyword>
<dbReference type="InterPro" id="IPR017996">
    <property type="entry name" value="MRJP/yellow-related"/>
</dbReference>